<gene>
    <name evidence="1" type="ORF">LCGC14_0757040</name>
</gene>
<comment type="caution">
    <text evidence="1">The sequence shown here is derived from an EMBL/GenBank/DDBJ whole genome shotgun (WGS) entry which is preliminary data.</text>
</comment>
<reference evidence="1" key="1">
    <citation type="journal article" date="2015" name="Nature">
        <title>Complex archaea that bridge the gap between prokaryotes and eukaryotes.</title>
        <authorList>
            <person name="Spang A."/>
            <person name="Saw J.H."/>
            <person name="Jorgensen S.L."/>
            <person name="Zaremba-Niedzwiedzka K."/>
            <person name="Martijn J."/>
            <person name="Lind A.E."/>
            <person name="van Eijk R."/>
            <person name="Schleper C."/>
            <person name="Guy L."/>
            <person name="Ettema T.J."/>
        </authorList>
    </citation>
    <scope>NUCLEOTIDE SEQUENCE</scope>
</reference>
<proteinExistence type="predicted"/>
<evidence type="ECO:0000313" key="1">
    <source>
        <dbReference type="EMBL" id="KKN38084.1"/>
    </source>
</evidence>
<protein>
    <submittedName>
        <fullName evidence="1">Uncharacterized protein</fullName>
    </submittedName>
</protein>
<sequence>MNRKAEYEVFINLYKLALEFSKSNVLILSEMSHYLVDNLISKICIFVAQEKNLIYQTISRNGKEKTFNFPKLYKEILSPIYPNVPHYDKEIKKQHDQRNLFQHTSESITLGIRPEFAIEYVRLTEIILKEVGIIEEDKKVEPTNYLKAQYSKEKPNIEYLEESKGFANEEAIFNKLAKLEKDFDQNIISQKVKSDLDMRIIAYPLLNTGGLFKIPQISELKNYLEIEAINGPPIDSFPTQIFDNLSVTREGLQFISSSNLIGSILIQREGLILYNWRYGIKKDAHNETLPVHIMSAYVLGFLYLLSKFFNKLKYLGIIKIIFSVSNLSNWKYSPHPRFIYNRPKYNFLHSSFIPFERICTIKELGSKEGKHNLLQEIFNEILLSFGDSKGFGLGDNLTTFLEKN</sequence>
<name>A0A0F9Q6E8_9ZZZZ</name>
<dbReference type="AlphaFoldDB" id="A0A0F9Q6E8"/>
<dbReference type="EMBL" id="LAZR01001853">
    <property type="protein sequence ID" value="KKN38084.1"/>
    <property type="molecule type" value="Genomic_DNA"/>
</dbReference>
<accession>A0A0F9Q6E8</accession>
<organism evidence="1">
    <name type="scientific">marine sediment metagenome</name>
    <dbReference type="NCBI Taxonomy" id="412755"/>
    <lineage>
        <taxon>unclassified sequences</taxon>
        <taxon>metagenomes</taxon>
        <taxon>ecological metagenomes</taxon>
    </lineage>
</organism>